<feature type="compositionally biased region" description="Polar residues" evidence="6">
    <location>
        <begin position="31"/>
        <end position="47"/>
    </location>
</feature>
<evidence type="ECO:0000256" key="2">
    <source>
        <dbReference type="ARBA" id="ARBA00023015"/>
    </source>
</evidence>
<dbReference type="STRING" id="180498.A0A067JYQ2"/>
<dbReference type="EMBL" id="KK914794">
    <property type="protein sequence ID" value="KDP27928.1"/>
    <property type="molecule type" value="Genomic_DNA"/>
</dbReference>
<name>A0A067JYQ2_JATCU</name>
<evidence type="ECO:0000313" key="7">
    <source>
        <dbReference type="EMBL" id="KDP27928.1"/>
    </source>
</evidence>
<dbReference type="Proteomes" id="UP000027138">
    <property type="component" value="Unassembled WGS sequence"/>
</dbReference>
<comment type="similarity">
    <text evidence="5">Belongs to the GRAS family.</text>
</comment>
<reference evidence="7 8" key="1">
    <citation type="journal article" date="2014" name="PLoS ONE">
        <title>Global Analysis of Gene Expression Profiles in Physic Nut (Jatropha curcas L.) Seedlings Exposed to Salt Stress.</title>
        <authorList>
            <person name="Zhang L."/>
            <person name="Zhang C."/>
            <person name="Wu P."/>
            <person name="Chen Y."/>
            <person name="Li M."/>
            <person name="Jiang H."/>
            <person name="Wu G."/>
        </authorList>
    </citation>
    <scope>NUCLEOTIDE SEQUENCE [LARGE SCALE GENOMIC DNA]</scope>
    <source>
        <strain evidence="8">cv. GZQX0401</strain>
        <tissue evidence="7">Young leaves</tissue>
    </source>
</reference>
<dbReference type="GO" id="GO:0005634">
    <property type="term" value="C:nucleus"/>
    <property type="evidence" value="ECO:0007669"/>
    <property type="project" value="UniProtKB-SubCell"/>
</dbReference>
<feature type="region of interest" description="Disordered" evidence="6">
    <location>
        <begin position="1"/>
        <end position="59"/>
    </location>
</feature>
<feature type="region of interest" description="SAW" evidence="5">
    <location>
        <begin position="443"/>
        <end position="519"/>
    </location>
</feature>
<dbReference type="InterPro" id="IPR005202">
    <property type="entry name" value="TF_GRAS"/>
</dbReference>
<comment type="subcellular location">
    <subcellularLocation>
        <location evidence="1">Nucleus</location>
    </subcellularLocation>
</comment>
<protein>
    <submittedName>
        <fullName evidence="7">Uncharacterized protein</fullName>
    </submittedName>
</protein>
<dbReference type="Pfam" id="PF03514">
    <property type="entry name" value="GRAS"/>
    <property type="match status" value="1"/>
</dbReference>
<evidence type="ECO:0000256" key="5">
    <source>
        <dbReference type="PROSITE-ProRule" id="PRU01191"/>
    </source>
</evidence>
<comment type="caution">
    <text evidence="5">Lacks conserved residue(s) required for the propagation of feature annotation.</text>
</comment>
<evidence type="ECO:0000256" key="1">
    <source>
        <dbReference type="ARBA" id="ARBA00004123"/>
    </source>
</evidence>
<keyword evidence="8" id="KW-1185">Reference proteome</keyword>
<feature type="compositionally biased region" description="Polar residues" evidence="6">
    <location>
        <begin position="1"/>
        <end position="10"/>
    </location>
</feature>
<organism evidence="7 8">
    <name type="scientific">Jatropha curcas</name>
    <name type="common">Barbados nut</name>
    <dbReference type="NCBI Taxonomy" id="180498"/>
    <lineage>
        <taxon>Eukaryota</taxon>
        <taxon>Viridiplantae</taxon>
        <taxon>Streptophyta</taxon>
        <taxon>Embryophyta</taxon>
        <taxon>Tracheophyta</taxon>
        <taxon>Spermatophyta</taxon>
        <taxon>Magnoliopsida</taxon>
        <taxon>eudicotyledons</taxon>
        <taxon>Gunneridae</taxon>
        <taxon>Pentapetalae</taxon>
        <taxon>rosids</taxon>
        <taxon>fabids</taxon>
        <taxon>Malpighiales</taxon>
        <taxon>Euphorbiaceae</taxon>
        <taxon>Crotonoideae</taxon>
        <taxon>Jatropheae</taxon>
        <taxon>Jatropha</taxon>
    </lineage>
</organism>
<evidence type="ECO:0000256" key="6">
    <source>
        <dbReference type="SAM" id="MobiDB-lite"/>
    </source>
</evidence>
<evidence type="ECO:0000256" key="4">
    <source>
        <dbReference type="ARBA" id="ARBA00023242"/>
    </source>
</evidence>
<gene>
    <name evidence="7" type="ORF">JCGZ_19008</name>
</gene>
<dbReference type="PANTHER" id="PTHR31636">
    <property type="entry name" value="OSJNBA0084A10.13 PROTEIN-RELATED"/>
    <property type="match status" value="1"/>
</dbReference>
<feature type="region of interest" description="Leucine repeat II (LRII)" evidence="5">
    <location>
        <begin position="309"/>
        <end position="341"/>
    </location>
</feature>
<dbReference type="KEGG" id="jcu:105643680"/>
<evidence type="ECO:0000313" key="8">
    <source>
        <dbReference type="Proteomes" id="UP000027138"/>
    </source>
</evidence>
<keyword evidence="2" id="KW-0805">Transcription regulation</keyword>
<dbReference type="OrthoDB" id="770224at2759"/>
<keyword evidence="4" id="KW-0539">Nucleus</keyword>
<keyword evidence="3" id="KW-0804">Transcription</keyword>
<dbReference type="PROSITE" id="PS50985">
    <property type="entry name" value="GRAS"/>
    <property type="match status" value="1"/>
</dbReference>
<evidence type="ECO:0000256" key="3">
    <source>
        <dbReference type="ARBA" id="ARBA00023163"/>
    </source>
</evidence>
<accession>A0A067JYQ2</accession>
<sequence length="524" mass="58627">MSSTNQSSESLEVENGSGLDKCHGVEDWGESTATNSVHSDNRFNQDSLDAVQPKKEKQVQFSPTSFRLLKAYRKGLKRTSSQKIIDPAIGKPTAKETSEGLSIEEIIRIAGKRFVRTLTKPVNFASMHNHHIDVCYSGLSTEDAERVHLVGLLLKSADKVGNQQYDCANILLDECDGLSSCTGNAVERIVYYFSEALRERINRQTGRIPSQDLEKLKSFNIDEQIMAPTASLLACYRGVPFHQVAHFAGIQAIVENVAEAKKIHMIDLGIRFGDHWTCLMQALASRSECPLEQFKITAIGTTKRQLIEDTGKRLEEFSETICLPFCFKIVMVSDILDLKEDLFELDDDETVAMYSGYFIRTLIPLPDRLDSMMKVIRNLNPCIMVVIEPEVYTSSPSFVNCFIEALFYFSAYFDCLEACMGDDPNRIIIESSHFGDAIRNNVATELGERKSQCSNLNVWGRLLARFGMEETELSSSSLCQGNLVAKTFAGGNSCVLDMDGKSLLIGWKGRPMISLSSWKFISRK</sequence>
<dbReference type="AlphaFoldDB" id="A0A067JYQ2"/>
<proteinExistence type="inferred from homology"/>